<evidence type="ECO:0000313" key="4">
    <source>
        <dbReference type="Proteomes" id="UP000483802"/>
    </source>
</evidence>
<dbReference type="Proteomes" id="UP000483802">
    <property type="component" value="Unassembled WGS sequence"/>
</dbReference>
<dbReference type="InterPro" id="IPR000182">
    <property type="entry name" value="GNAT_dom"/>
</dbReference>
<organism evidence="3 4">
    <name type="scientific">Streptomyces typhae</name>
    <dbReference type="NCBI Taxonomy" id="2681492"/>
    <lineage>
        <taxon>Bacteria</taxon>
        <taxon>Bacillati</taxon>
        <taxon>Actinomycetota</taxon>
        <taxon>Actinomycetes</taxon>
        <taxon>Kitasatosporales</taxon>
        <taxon>Streptomycetaceae</taxon>
        <taxon>Streptomyces</taxon>
    </lineage>
</organism>
<comment type="caution">
    <text evidence="3">The sequence shown here is derived from an EMBL/GenBank/DDBJ whole genome shotgun (WGS) entry which is preliminary data.</text>
</comment>
<keyword evidence="4" id="KW-1185">Reference proteome</keyword>
<feature type="domain" description="N-acetyltransferase" evidence="2">
    <location>
        <begin position="28"/>
        <end position="176"/>
    </location>
</feature>
<proteinExistence type="predicted"/>
<dbReference type="PROSITE" id="PS51186">
    <property type="entry name" value="GNAT"/>
    <property type="match status" value="1"/>
</dbReference>
<protein>
    <submittedName>
        <fullName evidence="3">GNAT family N-acetyltransferase</fullName>
    </submittedName>
</protein>
<gene>
    <name evidence="3" type="ORF">GPA10_10840</name>
</gene>
<accession>A0A6L6WWX0</accession>
<name>A0A6L6WWX0_9ACTN</name>
<dbReference type="AlphaFoldDB" id="A0A6L6WWX0"/>
<evidence type="ECO:0000256" key="1">
    <source>
        <dbReference type="SAM" id="MobiDB-lite"/>
    </source>
</evidence>
<feature type="region of interest" description="Disordered" evidence="1">
    <location>
        <begin position="174"/>
        <end position="196"/>
    </location>
</feature>
<dbReference type="SUPFAM" id="SSF55729">
    <property type="entry name" value="Acyl-CoA N-acyltransferases (Nat)"/>
    <property type="match status" value="1"/>
</dbReference>
<dbReference type="Gene3D" id="3.40.630.30">
    <property type="match status" value="1"/>
</dbReference>
<dbReference type="InterPro" id="IPR016181">
    <property type="entry name" value="Acyl_CoA_acyltransferase"/>
</dbReference>
<reference evidence="3 4" key="1">
    <citation type="submission" date="2019-11" db="EMBL/GenBank/DDBJ databases">
        <title>Streptomyces typhae sp. nov., a novel endophytic actinomycete isolated from the root of cattail pollen (Typha angustifolia L.).</title>
        <authorList>
            <person name="Peng C."/>
        </authorList>
    </citation>
    <scope>NUCLEOTIDE SEQUENCE [LARGE SCALE GENOMIC DNA]</scope>
    <source>
        <strain evidence="4">p1417</strain>
    </source>
</reference>
<evidence type="ECO:0000313" key="3">
    <source>
        <dbReference type="EMBL" id="MVO85236.1"/>
    </source>
</evidence>
<dbReference type="GO" id="GO:0016747">
    <property type="term" value="F:acyltransferase activity, transferring groups other than amino-acyl groups"/>
    <property type="evidence" value="ECO:0007669"/>
    <property type="project" value="InterPro"/>
</dbReference>
<dbReference type="Pfam" id="PF00583">
    <property type="entry name" value="Acetyltransf_1"/>
    <property type="match status" value="1"/>
</dbReference>
<sequence length="196" mass="21673">MENRPMTTPDPYAVRDDEEQQTVDNCRLLLRAAAAADVPAVEALHTRCSPRSLYRRYHAPVHGVPRMLRKHFLAGHSNYFIVTTPAGQTIAMGEFAPASRGYQPQLALMVEDVWQRRGIGTWLTRRILRTAARSELRTVYADVLGENVPALQHFRGFGGVVESWEQGTAQLAIPVPEQDGPPQHPDGPTAEPAAAT</sequence>
<evidence type="ECO:0000259" key="2">
    <source>
        <dbReference type="PROSITE" id="PS51186"/>
    </source>
</evidence>
<keyword evidence="3" id="KW-0808">Transferase</keyword>
<dbReference type="EMBL" id="WPNZ01000005">
    <property type="protein sequence ID" value="MVO85236.1"/>
    <property type="molecule type" value="Genomic_DNA"/>
</dbReference>